<dbReference type="InterPro" id="IPR024528">
    <property type="entry name" value="ThrE_2"/>
</dbReference>
<keyword evidence="3" id="KW-0997">Cell inner membrane</keyword>
<gene>
    <name evidence="10" type="ORF">AR1Y2_3410</name>
</gene>
<evidence type="ECO:0000256" key="5">
    <source>
        <dbReference type="ARBA" id="ARBA00022989"/>
    </source>
</evidence>
<evidence type="ECO:0000256" key="4">
    <source>
        <dbReference type="ARBA" id="ARBA00022692"/>
    </source>
</evidence>
<feature type="transmembrane region" description="Helical" evidence="8">
    <location>
        <begin position="79"/>
        <end position="98"/>
    </location>
</feature>
<evidence type="ECO:0000259" key="9">
    <source>
        <dbReference type="Pfam" id="PF12821"/>
    </source>
</evidence>
<proteinExistence type="inferred from homology"/>
<dbReference type="EMBL" id="CP040058">
    <property type="protein sequence ID" value="QCP36864.1"/>
    <property type="molecule type" value="Genomic_DNA"/>
</dbReference>
<evidence type="ECO:0000256" key="8">
    <source>
        <dbReference type="SAM" id="Phobius"/>
    </source>
</evidence>
<comment type="similarity">
    <text evidence="7">Belongs to the ThrE exporter (TC 2.A.79) family.</text>
</comment>
<keyword evidence="11" id="KW-1185">Reference proteome</keyword>
<dbReference type="AlphaFoldDB" id="A0A4P8ILC7"/>
<dbReference type="GO" id="GO:0005886">
    <property type="term" value="C:plasma membrane"/>
    <property type="evidence" value="ECO:0007669"/>
    <property type="project" value="UniProtKB-SubCell"/>
</dbReference>
<evidence type="ECO:0000256" key="6">
    <source>
        <dbReference type="ARBA" id="ARBA00023136"/>
    </source>
</evidence>
<evidence type="ECO:0000256" key="2">
    <source>
        <dbReference type="ARBA" id="ARBA00022475"/>
    </source>
</evidence>
<keyword evidence="2" id="KW-1003">Cell membrane</keyword>
<keyword evidence="6 8" id="KW-0472">Membrane</keyword>
<feature type="transmembrane region" description="Helical" evidence="8">
    <location>
        <begin position="118"/>
        <end position="138"/>
    </location>
</feature>
<evidence type="ECO:0000256" key="1">
    <source>
        <dbReference type="ARBA" id="ARBA00004651"/>
    </source>
</evidence>
<dbReference type="Pfam" id="PF12821">
    <property type="entry name" value="ThrE_2"/>
    <property type="match status" value="1"/>
</dbReference>
<feature type="transmembrane region" description="Helical" evidence="8">
    <location>
        <begin position="6"/>
        <end position="23"/>
    </location>
</feature>
<evidence type="ECO:0000256" key="7">
    <source>
        <dbReference type="ARBA" id="ARBA00034125"/>
    </source>
</evidence>
<keyword evidence="4 8" id="KW-0812">Transmembrane</keyword>
<accession>A0A4P8ILC7</accession>
<evidence type="ECO:0000313" key="11">
    <source>
        <dbReference type="Proteomes" id="UP000298653"/>
    </source>
</evidence>
<feature type="transmembrane region" description="Helical" evidence="8">
    <location>
        <begin position="55"/>
        <end position="72"/>
    </location>
</feature>
<feature type="domain" description="Threonine/Serine exporter ThrE" evidence="9">
    <location>
        <begin position="6"/>
        <end position="132"/>
    </location>
</feature>
<evidence type="ECO:0000313" key="10">
    <source>
        <dbReference type="EMBL" id="QCP36864.1"/>
    </source>
</evidence>
<dbReference type="PANTHER" id="PTHR34390">
    <property type="entry name" value="UPF0442 PROTEIN YJJB-RELATED"/>
    <property type="match status" value="1"/>
</dbReference>
<organism evidence="10 11">
    <name type="scientific">Anaerostipes rhamnosivorans</name>
    <dbReference type="NCBI Taxonomy" id="1229621"/>
    <lineage>
        <taxon>Bacteria</taxon>
        <taxon>Bacillati</taxon>
        <taxon>Bacillota</taxon>
        <taxon>Clostridia</taxon>
        <taxon>Lachnospirales</taxon>
        <taxon>Lachnospiraceae</taxon>
        <taxon>Anaerostipes</taxon>
    </lineage>
</organism>
<sequence>MSGLNQIIAAFFGALGFAFLFNLHGKEIFYTSLGGCLAWCVYLSAGLIFPQYGKQYFAAALFLGIYAEFLAVRTKVPATLYLAVGMIPLIPGAALFMMMQNAFKADWEQFAQYRLEAFITGASIAFGTIVAAVCWNIFKNYRLNKK</sequence>
<dbReference type="KEGG" id="arf:AR1Y2_3410"/>
<dbReference type="InterPro" id="IPR050539">
    <property type="entry name" value="ThrE_Dicarb/AminoAcid_Exp"/>
</dbReference>
<protein>
    <submittedName>
        <fullName evidence="10">Membrane spanning protein</fullName>
    </submittedName>
</protein>
<dbReference type="Proteomes" id="UP000298653">
    <property type="component" value="Chromosome"/>
</dbReference>
<dbReference type="GO" id="GO:0015744">
    <property type="term" value="P:succinate transport"/>
    <property type="evidence" value="ECO:0007669"/>
    <property type="project" value="TreeGrafter"/>
</dbReference>
<reference evidence="10 11" key="1">
    <citation type="submission" date="2019-05" db="EMBL/GenBank/DDBJ databases">
        <title>Complete genome sequencing of Anaerostipes rhamnosivorans.</title>
        <authorList>
            <person name="Bui T.P.N."/>
            <person name="de Vos W.M."/>
        </authorList>
    </citation>
    <scope>NUCLEOTIDE SEQUENCE [LARGE SCALE GENOMIC DNA]</scope>
    <source>
        <strain evidence="10 11">1y2</strain>
    </source>
</reference>
<keyword evidence="5 8" id="KW-1133">Transmembrane helix</keyword>
<comment type="subcellular location">
    <subcellularLocation>
        <location evidence="1">Cell membrane</location>
        <topology evidence="1">Multi-pass membrane protein</topology>
    </subcellularLocation>
</comment>
<evidence type="ECO:0000256" key="3">
    <source>
        <dbReference type="ARBA" id="ARBA00022519"/>
    </source>
</evidence>
<feature type="transmembrane region" description="Helical" evidence="8">
    <location>
        <begin position="28"/>
        <end position="49"/>
    </location>
</feature>
<dbReference type="RefSeq" id="WP_137330030.1">
    <property type="nucleotide sequence ID" value="NZ_CP040058.1"/>
</dbReference>
<dbReference type="PANTHER" id="PTHR34390:SF1">
    <property type="entry name" value="SUCCINATE TRANSPORTER SUBUNIT YJJB-RELATED"/>
    <property type="match status" value="1"/>
</dbReference>
<dbReference type="OrthoDB" id="9810047at2"/>
<name>A0A4P8ILC7_9FIRM</name>